<dbReference type="Proteomes" id="UP000663452">
    <property type="component" value="Chromosome"/>
</dbReference>
<name>A0ABX7L529_9BACL</name>
<organism evidence="2 3">
    <name type="scientific">Paenibacillus tianjinensis</name>
    <dbReference type="NCBI Taxonomy" id="2810347"/>
    <lineage>
        <taxon>Bacteria</taxon>
        <taxon>Bacillati</taxon>
        <taxon>Bacillota</taxon>
        <taxon>Bacilli</taxon>
        <taxon>Bacillales</taxon>
        <taxon>Paenibacillaceae</taxon>
        <taxon>Paenibacillus</taxon>
    </lineage>
</organism>
<reference evidence="2 3" key="1">
    <citation type="submission" date="2021-02" db="EMBL/GenBank/DDBJ databases">
        <title>Paenibacillus tianjinensis sp. nov.</title>
        <authorList>
            <person name="Liu H."/>
        </authorList>
    </citation>
    <scope>NUCLEOTIDE SEQUENCE [LARGE SCALE GENOMIC DNA]</scope>
    <source>
        <strain evidence="2 3">TB2019</strain>
    </source>
</reference>
<feature type="domain" description="Phospholipase C/D" evidence="1">
    <location>
        <begin position="6"/>
        <end position="147"/>
    </location>
</feature>
<protein>
    <submittedName>
        <fullName evidence="2">Zinc dependent phospholipase C family protein</fullName>
    </submittedName>
</protein>
<evidence type="ECO:0000313" key="2">
    <source>
        <dbReference type="EMBL" id="QSF43115.1"/>
    </source>
</evidence>
<gene>
    <name evidence="2" type="ORF">JRJ22_17700</name>
</gene>
<sequence length="326" mass="38306">MPNIWMHLEYGKQLAEEFKSEFPFLEDVETRPELYQLGCQGPDFLLYHSFLPWKKENRALRLGDLMHTENCGPVLLEFWKRAISLPSADLKNVQQYFLGFLTHHLLDRNLHPYINWKAGYKHRDHQRFEIVLDTVFMKRLKGIDTWRHAVWKKINVGSHLPLPIHTILYETAAAWYPDTKKLPAEMWHEAYLDMLLAHKCLYDPRGWKKSLLRGKARRLFSQQLSPAEEKLDYLNEKHGEWRHSALYSEVRTESVWELWEEALAEGRTVLRALGSWLNSSVPAEASRALEKFKEVLGDRSYDTGKDCSSKLKNLYAEPIWEAGIIS</sequence>
<keyword evidence="3" id="KW-1185">Reference proteome</keyword>
<dbReference type="Pfam" id="PF00882">
    <property type="entry name" value="Zn_dep_PLPC"/>
    <property type="match status" value="1"/>
</dbReference>
<dbReference type="EMBL" id="CP070969">
    <property type="protein sequence ID" value="QSF43115.1"/>
    <property type="molecule type" value="Genomic_DNA"/>
</dbReference>
<evidence type="ECO:0000259" key="1">
    <source>
        <dbReference type="Pfam" id="PF00882"/>
    </source>
</evidence>
<dbReference type="RefSeq" id="WP_206100768.1">
    <property type="nucleotide sequence ID" value="NZ_CP070969.1"/>
</dbReference>
<accession>A0ABX7L529</accession>
<evidence type="ECO:0000313" key="3">
    <source>
        <dbReference type="Proteomes" id="UP000663452"/>
    </source>
</evidence>
<dbReference type="InterPro" id="IPR029002">
    <property type="entry name" value="PLPC/GPLD1"/>
</dbReference>
<proteinExistence type="predicted"/>